<dbReference type="Proteomes" id="UP000277094">
    <property type="component" value="Unassembled WGS sequence"/>
</dbReference>
<dbReference type="CDD" id="cd00082">
    <property type="entry name" value="HisKA"/>
    <property type="match status" value="1"/>
</dbReference>
<evidence type="ECO:0000259" key="10">
    <source>
        <dbReference type="PROSITE" id="PS50109"/>
    </source>
</evidence>
<dbReference type="InterPro" id="IPR001789">
    <property type="entry name" value="Sig_transdc_resp-reg_receiver"/>
</dbReference>
<feature type="region of interest" description="Disordered" evidence="9">
    <location>
        <begin position="1"/>
        <end position="51"/>
    </location>
</feature>
<feature type="modified residue" description="4-aspartylphosphate" evidence="8">
    <location>
        <position position="266"/>
    </location>
</feature>
<dbReference type="InterPro" id="IPR036890">
    <property type="entry name" value="HATPase_C_sf"/>
</dbReference>
<feature type="domain" description="Histidine kinase" evidence="10">
    <location>
        <begin position="481"/>
        <end position="692"/>
    </location>
</feature>
<protein>
    <recommendedName>
        <fullName evidence="3">histidine kinase</fullName>
        <ecNumber evidence="3">2.7.13.3</ecNumber>
    </recommendedName>
</protein>
<dbReference type="PANTHER" id="PTHR43047:SF72">
    <property type="entry name" value="OSMOSENSING HISTIDINE PROTEIN KINASE SLN1"/>
    <property type="match status" value="1"/>
</dbReference>
<dbReference type="Gene3D" id="3.30.565.10">
    <property type="entry name" value="Histidine kinase-like ATPase, C-terminal domain"/>
    <property type="match status" value="1"/>
</dbReference>
<dbReference type="CDD" id="cd17535">
    <property type="entry name" value="REC_NarL-like"/>
    <property type="match status" value="1"/>
</dbReference>
<dbReference type="GO" id="GO:0000155">
    <property type="term" value="F:phosphorelay sensor kinase activity"/>
    <property type="evidence" value="ECO:0007669"/>
    <property type="project" value="InterPro"/>
</dbReference>
<evidence type="ECO:0000256" key="7">
    <source>
        <dbReference type="ARBA" id="ARBA00023012"/>
    </source>
</evidence>
<keyword evidence="13" id="KW-1185">Reference proteome</keyword>
<dbReference type="Gene3D" id="3.40.50.2300">
    <property type="match status" value="1"/>
</dbReference>
<dbReference type="InterPro" id="IPR058245">
    <property type="entry name" value="NreC/VraR/RcsB-like_REC"/>
</dbReference>
<dbReference type="PROSITE" id="PS50109">
    <property type="entry name" value="HIS_KIN"/>
    <property type="match status" value="1"/>
</dbReference>
<feature type="compositionally biased region" description="Basic and acidic residues" evidence="9">
    <location>
        <begin position="12"/>
        <end position="33"/>
    </location>
</feature>
<accession>A0A3N0DQ27</accession>
<evidence type="ECO:0000256" key="6">
    <source>
        <dbReference type="ARBA" id="ARBA00022777"/>
    </source>
</evidence>
<feature type="region of interest" description="Disordered" evidence="9">
    <location>
        <begin position="116"/>
        <end position="211"/>
    </location>
</feature>
<evidence type="ECO:0000256" key="9">
    <source>
        <dbReference type="SAM" id="MobiDB-lite"/>
    </source>
</evidence>
<gene>
    <name evidence="12" type="ORF">EFL95_17305</name>
</gene>
<dbReference type="InterPro" id="IPR003661">
    <property type="entry name" value="HisK_dim/P_dom"/>
</dbReference>
<dbReference type="PROSITE" id="PS50110">
    <property type="entry name" value="RESPONSE_REGULATORY"/>
    <property type="match status" value="1"/>
</dbReference>
<sequence length="694" mass="74599">MRWTRDGVLASRSDRQRGDHARVPADHPRDRRPAGTQPPAAHQPARRRDRRDLLHLLGPPRRTRPAHAVALARVHRRAGPGDAGSVGLAPGHLGRGRRSGRGLLLDPAAQLLLADARRPAVRGPARPRAAGARAQRHRPAGSGRREDGSRPQPARSFAGGADLLDLGREPDHHRPARQQPGGHRAGPQHAGRDRARAAGRPERGHVSAEPEPKPLRVVIVDDTADLRELLRLALVRGGMRVVGEAGDGRAGIEAVRIGRPDVILLDLSMPVMDGLEALPHIRALAPHARIIVLSGFGATQMAERALEVGADGYLQKGASLGRILDHIRDIVEGRSINPAPRTGNRPEGWDEQQHGFGAVNHVPGQRDPMPEEPARWDALALAPFGIIEVSAERPYRIVRLNPAAQKLVEVHPLYPGTPLQDVAPELATTIAENRLRGDIEFEATSGAEPVQVTLRHSGSSLVIYLRAITDEVGKLRSAIATTAHEIRGPVAVLCAVAETLTDAEEGDLDAAQQARLMSSVARQSRMLDSITADLLTAAQIQRGTLRVEPHNLDPVALMETLVQDRYPGSVTVDVADSRQVIADPLRLEQMIGNLLSNAHKYGRPPIVLRTRPCDSHPEQLCIDVEDDGVGVPEQFRAQLFREFSRASGTVAAGTGLGLHVVRTLAEAQGGSVSYADAPGGGSVFTLTLPAVTRS</sequence>
<evidence type="ECO:0000256" key="1">
    <source>
        <dbReference type="ARBA" id="ARBA00000085"/>
    </source>
</evidence>
<evidence type="ECO:0000259" key="11">
    <source>
        <dbReference type="PROSITE" id="PS50110"/>
    </source>
</evidence>
<evidence type="ECO:0000256" key="3">
    <source>
        <dbReference type="ARBA" id="ARBA00012438"/>
    </source>
</evidence>
<evidence type="ECO:0000313" key="13">
    <source>
        <dbReference type="Proteomes" id="UP000277094"/>
    </source>
</evidence>
<dbReference type="SUPFAM" id="SSF47384">
    <property type="entry name" value="Homodimeric domain of signal transducing histidine kinase"/>
    <property type="match status" value="1"/>
</dbReference>
<reference evidence="12 13" key="1">
    <citation type="submission" date="2018-11" db="EMBL/GenBank/DDBJ databases">
        <authorList>
            <person name="Li F."/>
        </authorList>
    </citation>
    <scope>NUCLEOTIDE SEQUENCE [LARGE SCALE GENOMIC DNA]</scope>
    <source>
        <strain evidence="12 13">KIS18-7</strain>
    </source>
</reference>
<proteinExistence type="predicted"/>
<dbReference type="SUPFAM" id="SSF55874">
    <property type="entry name" value="ATPase domain of HSP90 chaperone/DNA topoisomerase II/histidine kinase"/>
    <property type="match status" value="1"/>
</dbReference>
<keyword evidence="6 12" id="KW-0418">Kinase</keyword>
<feature type="compositionally biased region" description="Basic and acidic residues" evidence="9">
    <location>
        <begin position="190"/>
        <end position="211"/>
    </location>
</feature>
<dbReference type="InterPro" id="IPR036097">
    <property type="entry name" value="HisK_dim/P_sf"/>
</dbReference>
<dbReference type="EMBL" id="RJSG01000003">
    <property type="protein sequence ID" value="RNL77750.1"/>
    <property type="molecule type" value="Genomic_DNA"/>
</dbReference>
<dbReference type="SMART" id="SM00388">
    <property type="entry name" value="HisKA"/>
    <property type="match status" value="1"/>
</dbReference>
<dbReference type="PRINTS" id="PR00344">
    <property type="entry name" value="BCTRLSENSOR"/>
</dbReference>
<evidence type="ECO:0000256" key="5">
    <source>
        <dbReference type="ARBA" id="ARBA00022679"/>
    </source>
</evidence>
<dbReference type="SMART" id="SM00387">
    <property type="entry name" value="HATPase_c"/>
    <property type="match status" value="1"/>
</dbReference>
<dbReference type="Gene3D" id="1.10.287.130">
    <property type="match status" value="1"/>
</dbReference>
<dbReference type="SMART" id="SM00448">
    <property type="entry name" value="REC"/>
    <property type="match status" value="1"/>
</dbReference>
<evidence type="ECO:0000256" key="2">
    <source>
        <dbReference type="ARBA" id="ARBA00004236"/>
    </source>
</evidence>
<evidence type="ECO:0000256" key="8">
    <source>
        <dbReference type="PROSITE-ProRule" id="PRU00169"/>
    </source>
</evidence>
<organism evidence="12 13">
    <name type="scientific">Nocardioides marmorisolisilvae</name>
    <dbReference type="NCBI Taxonomy" id="1542737"/>
    <lineage>
        <taxon>Bacteria</taxon>
        <taxon>Bacillati</taxon>
        <taxon>Actinomycetota</taxon>
        <taxon>Actinomycetes</taxon>
        <taxon>Propionibacteriales</taxon>
        <taxon>Nocardioidaceae</taxon>
        <taxon>Nocardioides</taxon>
    </lineage>
</organism>
<dbReference type="PANTHER" id="PTHR43047">
    <property type="entry name" value="TWO-COMPONENT HISTIDINE PROTEIN KINASE"/>
    <property type="match status" value="1"/>
</dbReference>
<dbReference type="InterPro" id="IPR004358">
    <property type="entry name" value="Sig_transdc_His_kin-like_C"/>
</dbReference>
<keyword evidence="4 8" id="KW-0597">Phosphoprotein</keyword>
<dbReference type="GO" id="GO:0009927">
    <property type="term" value="F:histidine phosphotransfer kinase activity"/>
    <property type="evidence" value="ECO:0007669"/>
    <property type="project" value="TreeGrafter"/>
</dbReference>
<feature type="compositionally biased region" description="Low complexity" evidence="9">
    <location>
        <begin position="121"/>
        <end position="133"/>
    </location>
</feature>
<name>A0A3N0DQ27_9ACTN</name>
<keyword evidence="7" id="KW-0902">Two-component regulatory system</keyword>
<evidence type="ECO:0000313" key="12">
    <source>
        <dbReference type="EMBL" id="RNL77750.1"/>
    </source>
</evidence>
<feature type="domain" description="Response regulatory" evidence="11">
    <location>
        <begin position="216"/>
        <end position="331"/>
    </location>
</feature>
<dbReference type="EC" id="2.7.13.3" evidence="3"/>
<dbReference type="GO" id="GO:0005886">
    <property type="term" value="C:plasma membrane"/>
    <property type="evidence" value="ECO:0007669"/>
    <property type="project" value="UniProtKB-SubCell"/>
</dbReference>
<dbReference type="Pfam" id="PF00072">
    <property type="entry name" value="Response_reg"/>
    <property type="match status" value="1"/>
</dbReference>
<comment type="catalytic activity">
    <reaction evidence="1">
        <text>ATP + protein L-histidine = ADP + protein N-phospho-L-histidine.</text>
        <dbReference type="EC" id="2.7.13.3"/>
    </reaction>
</comment>
<dbReference type="Pfam" id="PF02518">
    <property type="entry name" value="HATPase_c"/>
    <property type="match status" value="1"/>
</dbReference>
<dbReference type="OrthoDB" id="9764154at2"/>
<comment type="caution">
    <text evidence="12">The sequence shown here is derived from an EMBL/GenBank/DDBJ whole genome shotgun (WGS) entry which is preliminary data.</text>
</comment>
<comment type="subcellular location">
    <subcellularLocation>
        <location evidence="2">Cell membrane</location>
    </subcellularLocation>
</comment>
<dbReference type="SUPFAM" id="SSF52172">
    <property type="entry name" value="CheY-like"/>
    <property type="match status" value="1"/>
</dbReference>
<evidence type="ECO:0000256" key="4">
    <source>
        <dbReference type="ARBA" id="ARBA00022553"/>
    </source>
</evidence>
<dbReference type="AlphaFoldDB" id="A0A3N0DQ27"/>
<dbReference type="InterPro" id="IPR003594">
    <property type="entry name" value="HATPase_dom"/>
</dbReference>
<dbReference type="InterPro" id="IPR005467">
    <property type="entry name" value="His_kinase_dom"/>
</dbReference>
<dbReference type="Pfam" id="PF00512">
    <property type="entry name" value="HisKA"/>
    <property type="match status" value="1"/>
</dbReference>
<dbReference type="InterPro" id="IPR011006">
    <property type="entry name" value="CheY-like_superfamily"/>
</dbReference>
<keyword evidence="5" id="KW-0808">Transferase</keyword>